<name>A0ABT8DBL9_9RHOB</name>
<accession>A0ABT8DBL9</accession>
<proteinExistence type="predicted"/>
<sequence length="58" mass="6729">MHYLSVKKVAERYGENPATTWRRVQNDPKFPRPVKLSPGCTRWKLADLEAWEQTLSAA</sequence>
<dbReference type="RefSeq" id="WP_377684864.1">
    <property type="nucleotide sequence ID" value="NZ_JBHMDZ010000006.1"/>
</dbReference>
<organism evidence="1 2">
    <name type="scientific">Paracoccus cavernae</name>
    <dbReference type="NCBI Taxonomy" id="1571207"/>
    <lineage>
        <taxon>Bacteria</taxon>
        <taxon>Pseudomonadati</taxon>
        <taxon>Pseudomonadota</taxon>
        <taxon>Alphaproteobacteria</taxon>
        <taxon>Rhodobacterales</taxon>
        <taxon>Paracoccaceae</taxon>
        <taxon>Paracoccus</taxon>
    </lineage>
</organism>
<dbReference type="EMBL" id="JAUFRC010000001">
    <property type="protein sequence ID" value="MDN3713286.1"/>
    <property type="molecule type" value="Genomic_DNA"/>
</dbReference>
<gene>
    <name evidence="1" type="ORF">QWZ10_19015</name>
</gene>
<comment type="caution">
    <text evidence="1">The sequence shown here is derived from an EMBL/GenBank/DDBJ whole genome shotgun (WGS) entry which is preliminary data.</text>
</comment>
<reference evidence="2" key="1">
    <citation type="journal article" date="2019" name="Int. J. Syst. Evol. Microbiol.">
        <title>The Global Catalogue of Microorganisms (GCM) 10K type strain sequencing project: providing services to taxonomists for standard genome sequencing and annotation.</title>
        <authorList>
            <consortium name="The Broad Institute Genomics Platform"/>
            <consortium name="The Broad Institute Genome Sequencing Center for Infectious Disease"/>
            <person name="Wu L."/>
            <person name="Ma J."/>
        </authorList>
    </citation>
    <scope>NUCLEOTIDE SEQUENCE [LARGE SCALE GENOMIC DNA]</scope>
    <source>
        <strain evidence="2">CECT 8482</strain>
    </source>
</reference>
<dbReference type="Gene3D" id="1.10.238.160">
    <property type="match status" value="1"/>
</dbReference>
<dbReference type="Proteomes" id="UP001243846">
    <property type="component" value="Unassembled WGS sequence"/>
</dbReference>
<protein>
    <submittedName>
        <fullName evidence="1">AlpA family phage regulatory protein</fullName>
    </submittedName>
</protein>
<evidence type="ECO:0000313" key="2">
    <source>
        <dbReference type="Proteomes" id="UP001243846"/>
    </source>
</evidence>
<keyword evidence="2" id="KW-1185">Reference proteome</keyword>
<evidence type="ECO:0000313" key="1">
    <source>
        <dbReference type="EMBL" id="MDN3713286.1"/>
    </source>
</evidence>